<evidence type="ECO:0000256" key="1">
    <source>
        <dbReference type="SAM" id="Coils"/>
    </source>
</evidence>
<dbReference type="Proteomes" id="UP001328107">
    <property type="component" value="Unassembled WGS sequence"/>
</dbReference>
<reference evidence="4" key="1">
    <citation type="submission" date="2022-10" db="EMBL/GenBank/DDBJ databases">
        <title>Genome assembly of Pristionchus species.</title>
        <authorList>
            <person name="Yoshida K."/>
            <person name="Sommer R.J."/>
        </authorList>
    </citation>
    <scope>NUCLEOTIDE SEQUENCE [LARGE SCALE GENOMIC DNA]</scope>
    <source>
        <strain evidence="4">RS5460</strain>
    </source>
</reference>
<gene>
    <name evidence="3" type="ORF">PMAYCL1PPCAC_14210</name>
</gene>
<feature type="region of interest" description="Disordered" evidence="2">
    <location>
        <begin position="287"/>
        <end position="309"/>
    </location>
</feature>
<proteinExistence type="predicted"/>
<organism evidence="3 4">
    <name type="scientific">Pristionchus mayeri</name>
    <dbReference type="NCBI Taxonomy" id="1317129"/>
    <lineage>
        <taxon>Eukaryota</taxon>
        <taxon>Metazoa</taxon>
        <taxon>Ecdysozoa</taxon>
        <taxon>Nematoda</taxon>
        <taxon>Chromadorea</taxon>
        <taxon>Rhabditida</taxon>
        <taxon>Rhabditina</taxon>
        <taxon>Diplogasteromorpha</taxon>
        <taxon>Diplogasteroidea</taxon>
        <taxon>Neodiplogasteridae</taxon>
        <taxon>Pristionchus</taxon>
    </lineage>
</organism>
<accession>A0AAN5CFC4</accession>
<feature type="coiled-coil region" evidence="1">
    <location>
        <begin position="73"/>
        <end position="106"/>
    </location>
</feature>
<feature type="non-terminal residue" evidence="3">
    <location>
        <position position="1"/>
    </location>
</feature>
<sequence>EATANPELHYNAADGISKIPCSLDQAQFWLRQGYFTSTTRFILRAADGKEGECTTLAELIARNGRAMPFSEWCDDEEKRKEQMEELARMNEEMVALKQRRERLLQVISLVNARRTNISTELDRIAQKFLTSPQTDDASPVSLVPSSATSGVDPFALLARGAVSRKMEGDLITRFSELRARFDRCDKKKLTLNTSGLFPKNGELRCTPCDVKIPHASVMVMHISCKRHVEAMKGTACADAFDFWSNAVDTVMVDTVAGGDTVVADVAGLRCEGGGKAKAIPSKKIDILPASTVPSPNPTDKAAKGDSSQQAKPKAIAIVHPLPSASSPQISPSTGVDPFALLRSCEGSRWKVQGHPKTRLLQLLNAFQRCDKGRLLMHTSALFADNKVTKCELCHVRIESSSEFLTHVCSNKHISAMKGIVCADAFDFWWGAVESVSDGGGSWRPKMTEILDSSEWAMPVVDQPPVPAHMLKKLAKAPVTAPPAKANLAYRGKKKGPIDLTGLAILMKTTEGKNYKVPERYHLYKLSTLVRKCDLQKLDKDPIVMKLFQKQATCMICNEGSFSCGSQLLEHLLSDEHWAAIIREQCTLPPSSLAFWKGAAYRSAKNAPA</sequence>
<dbReference type="PANTHER" id="PTHR36936:SF3">
    <property type="entry name" value="PROTEIN CBG26223"/>
    <property type="match status" value="1"/>
</dbReference>
<dbReference type="EMBL" id="BTRK01000003">
    <property type="protein sequence ID" value="GMR44015.1"/>
    <property type="molecule type" value="Genomic_DNA"/>
</dbReference>
<dbReference type="PANTHER" id="PTHR36936">
    <property type="entry name" value="PROTEIN CBG25168"/>
    <property type="match status" value="1"/>
</dbReference>
<keyword evidence="1" id="KW-0175">Coiled coil</keyword>
<evidence type="ECO:0000313" key="4">
    <source>
        <dbReference type="Proteomes" id="UP001328107"/>
    </source>
</evidence>
<name>A0AAN5CFC4_9BILA</name>
<protein>
    <submittedName>
        <fullName evidence="3">Uncharacterized protein</fullName>
    </submittedName>
</protein>
<evidence type="ECO:0000313" key="3">
    <source>
        <dbReference type="EMBL" id="GMR44015.1"/>
    </source>
</evidence>
<evidence type="ECO:0000256" key="2">
    <source>
        <dbReference type="SAM" id="MobiDB-lite"/>
    </source>
</evidence>
<keyword evidence="4" id="KW-1185">Reference proteome</keyword>
<dbReference type="AlphaFoldDB" id="A0AAN5CFC4"/>
<comment type="caution">
    <text evidence="3">The sequence shown here is derived from an EMBL/GenBank/DDBJ whole genome shotgun (WGS) entry which is preliminary data.</text>
</comment>